<dbReference type="EMBL" id="FNTH01000001">
    <property type="protein sequence ID" value="SEB86156.1"/>
    <property type="molecule type" value="Genomic_DNA"/>
</dbReference>
<feature type="domain" description="Imm-5-like" evidence="1">
    <location>
        <begin position="7"/>
        <end position="135"/>
    </location>
</feature>
<accession>A0A1H4MT01</accession>
<evidence type="ECO:0000313" key="3">
    <source>
        <dbReference type="Proteomes" id="UP000198992"/>
    </source>
</evidence>
<name>A0A1H4MT01_9BRAD</name>
<dbReference type="Proteomes" id="UP000198992">
    <property type="component" value="Unassembled WGS sequence"/>
</dbReference>
<evidence type="ECO:0000259" key="1">
    <source>
        <dbReference type="Pfam" id="PF21805"/>
    </source>
</evidence>
<reference evidence="2 3" key="1">
    <citation type="submission" date="2016-10" db="EMBL/GenBank/DDBJ databases">
        <authorList>
            <person name="de Groot N.N."/>
        </authorList>
    </citation>
    <scope>NUCLEOTIDE SEQUENCE [LARGE SCALE GENOMIC DNA]</scope>
    <source>
        <strain evidence="2 3">MT12</strain>
    </source>
</reference>
<gene>
    <name evidence="2" type="ORF">SAMN05444164_0417</name>
</gene>
<sequence>MAKSSQALSESDRRLVAAWAADCAERVLRIFEAERPTDGRPRAAIARTRAYSRGELDTAVEIRQRFMGGGAAKELKSPAAAAAARAAGQAAAVCHMGAHALGAAAYAAKAASLASPDRPGAADDEVRWQLMHMKADVRTALRALPRVGEDRSGPLGPGLLASGQLGIIIRDLQAGLSPLDQKPD</sequence>
<dbReference type="AlphaFoldDB" id="A0A1H4MT01"/>
<dbReference type="InterPro" id="IPR048667">
    <property type="entry name" value="Imm5-like"/>
</dbReference>
<evidence type="ECO:0000313" key="2">
    <source>
        <dbReference type="EMBL" id="SEB86156.1"/>
    </source>
</evidence>
<organism evidence="2 3">
    <name type="scientific">Bradyrhizobium erythrophlei</name>
    <dbReference type="NCBI Taxonomy" id="1437360"/>
    <lineage>
        <taxon>Bacteria</taxon>
        <taxon>Pseudomonadati</taxon>
        <taxon>Pseudomonadota</taxon>
        <taxon>Alphaproteobacteria</taxon>
        <taxon>Hyphomicrobiales</taxon>
        <taxon>Nitrobacteraceae</taxon>
        <taxon>Bradyrhizobium</taxon>
    </lineage>
</organism>
<protein>
    <recommendedName>
        <fullName evidence="1">Imm-5-like domain-containing protein</fullName>
    </recommendedName>
</protein>
<proteinExistence type="predicted"/>
<dbReference type="OrthoDB" id="166981at2"/>
<dbReference type="RefSeq" id="WP_092113776.1">
    <property type="nucleotide sequence ID" value="NZ_FNTH01000001.1"/>
</dbReference>
<dbReference type="Pfam" id="PF21805">
    <property type="entry name" value="Imm5_like"/>
    <property type="match status" value="1"/>
</dbReference>